<evidence type="ECO:0000256" key="1">
    <source>
        <dbReference type="ARBA" id="ARBA00023015"/>
    </source>
</evidence>
<dbReference type="OrthoDB" id="4931864at2"/>
<dbReference type="CDD" id="cd06170">
    <property type="entry name" value="LuxR_C_like"/>
    <property type="match status" value="1"/>
</dbReference>
<dbReference type="AlphaFoldDB" id="A0A7X1NPG4"/>
<evidence type="ECO:0000256" key="2">
    <source>
        <dbReference type="ARBA" id="ARBA00023125"/>
    </source>
</evidence>
<keyword evidence="3" id="KW-0804">Transcription</keyword>
<dbReference type="Proteomes" id="UP000326464">
    <property type="component" value="Unassembled WGS sequence"/>
</dbReference>
<dbReference type="Pfam" id="PF00196">
    <property type="entry name" value="GerE"/>
    <property type="match status" value="1"/>
</dbReference>
<evidence type="ECO:0000313" key="6">
    <source>
        <dbReference type="Proteomes" id="UP000326464"/>
    </source>
</evidence>
<dbReference type="PANTHER" id="PTHR44688">
    <property type="entry name" value="DNA-BINDING TRANSCRIPTIONAL ACTIVATOR DEVR_DOSR"/>
    <property type="match status" value="1"/>
</dbReference>
<sequence>MRRAVRSLNSVTVHLAARDVLTIAGLRQLLHPCAFISVTGSSAEDDATIAALASTCPDVLVLSVSEEDGLHALARSARDSCPNLKIVLLTDEDLAISLMAASTTRLEAVLIRGGDYLEDIGAILRIVHRGGRVTSGYQAVTTDSADLSVTPQLAARVKSLSLRETIVLRELARGCTNAQIALPLHLSVATIKADLAHIMSVTGASGRVELAVLAVRCGLIDDDESADLVQAPTRRSRPGWSLES</sequence>
<dbReference type="Gene3D" id="3.40.50.2300">
    <property type="match status" value="1"/>
</dbReference>
<evidence type="ECO:0000259" key="4">
    <source>
        <dbReference type="PROSITE" id="PS50043"/>
    </source>
</evidence>
<dbReference type="GO" id="GO:0003677">
    <property type="term" value="F:DNA binding"/>
    <property type="evidence" value="ECO:0007669"/>
    <property type="project" value="UniProtKB-KW"/>
</dbReference>
<evidence type="ECO:0000313" key="5">
    <source>
        <dbReference type="EMBL" id="MPY10489.1"/>
    </source>
</evidence>
<keyword evidence="1" id="KW-0805">Transcription regulation</keyword>
<dbReference type="InterPro" id="IPR016032">
    <property type="entry name" value="Sig_transdc_resp-reg_C-effctor"/>
</dbReference>
<dbReference type="GO" id="GO:0006355">
    <property type="term" value="P:regulation of DNA-templated transcription"/>
    <property type="evidence" value="ECO:0007669"/>
    <property type="project" value="InterPro"/>
</dbReference>
<gene>
    <name evidence="5" type="ORF">FNH21_07090</name>
</gene>
<accession>A0A7X1NPG4</accession>
<proteinExistence type="predicted"/>
<dbReference type="EMBL" id="VJXX01000001">
    <property type="protein sequence ID" value="MPY10489.1"/>
    <property type="molecule type" value="Genomic_DNA"/>
</dbReference>
<comment type="caution">
    <text evidence="5">The sequence shown here is derived from an EMBL/GenBank/DDBJ whole genome shotgun (WGS) entry which is preliminary data.</text>
</comment>
<dbReference type="SMART" id="SM00421">
    <property type="entry name" value="HTH_LUXR"/>
    <property type="match status" value="1"/>
</dbReference>
<name>A0A7X1NPG4_9MICC</name>
<keyword evidence="6" id="KW-1185">Reference proteome</keyword>
<dbReference type="PANTHER" id="PTHR44688:SF16">
    <property type="entry name" value="DNA-BINDING TRANSCRIPTIONAL ACTIVATOR DEVR_DOSR"/>
    <property type="match status" value="1"/>
</dbReference>
<keyword evidence="2" id="KW-0238">DNA-binding</keyword>
<dbReference type="SUPFAM" id="SSF46894">
    <property type="entry name" value="C-terminal effector domain of the bipartite response regulators"/>
    <property type="match status" value="1"/>
</dbReference>
<dbReference type="PRINTS" id="PR00038">
    <property type="entry name" value="HTHLUXR"/>
</dbReference>
<dbReference type="PROSITE" id="PS50043">
    <property type="entry name" value="HTH_LUXR_2"/>
    <property type="match status" value="1"/>
</dbReference>
<dbReference type="InterPro" id="IPR000792">
    <property type="entry name" value="Tscrpt_reg_LuxR_C"/>
</dbReference>
<feature type="domain" description="HTH luxR-type" evidence="4">
    <location>
        <begin position="153"/>
        <end position="218"/>
    </location>
</feature>
<protein>
    <submittedName>
        <fullName evidence="5">Response regulator transcription factor</fullName>
    </submittedName>
</protein>
<evidence type="ECO:0000256" key="3">
    <source>
        <dbReference type="ARBA" id="ARBA00023163"/>
    </source>
</evidence>
<organism evidence="5 6">
    <name type="scientific">Arthrobacter bussei</name>
    <dbReference type="NCBI Taxonomy" id="2594179"/>
    <lineage>
        <taxon>Bacteria</taxon>
        <taxon>Bacillati</taxon>
        <taxon>Actinomycetota</taxon>
        <taxon>Actinomycetes</taxon>
        <taxon>Micrococcales</taxon>
        <taxon>Micrococcaceae</taxon>
        <taxon>Arthrobacter</taxon>
    </lineage>
</organism>
<reference evidence="6" key="1">
    <citation type="submission" date="2019-07" db="EMBL/GenBank/DDBJ databases">
        <title>Arthrobacter KR32 sp. nov., isolated from mountain cheese made of cows milk.</title>
        <authorList>
            <person name="Flegler A."/>
        </authorList>
    </citation>
    <scope>NUCLEOTIDE SEQUENCE [LARGE SCALE GENOMIC DNA]</scope>
    <source>
        <strain evidence="6">KR32</strain>
    </source>
</reference>